<sequence>MDATISVICYKSKTLANGEHPLMLRIAQNGKSTYKSLKISVAAKHWDFERNVPKPNNPNKDLIQKIILKTKLDYQQKILEKKANSEEFTASSLINEQKEEIKAKTVEEFY</sequence>
<dbReference type="RefSeq" id="WP_276827436.1">
    <property type="nucleotide sequence ID" value="NZ_DYVX01000050.1"/>
</dbReference>
<evidence type="ECO:0000313" key="3">
    <source>
        <dbReference type="Proteomes" id="UP000717835"/>
    </source>
</evidence>
<protein>
    <submittedName>
        <fullName evidence="2">Site-specific integrase</fullName>
    </submittedName>
</protein>
<evidence type="ECO:0000259" key="1">
    <source>
        <dbReference type="Pfam" id="PF17293"/>
    </source>
</evidence>
<name>A0A921HW29_9BACT</name>
<feature type="domain" description="Arm DNA-binding" evidence="1">
    <location>
        <begin position="7"/>
        <end position="93"/>
    </location>
</feature>
<gene>
    <name evidence="2" type="ORF">K8W02_06230</name>
</gene>
<organism evidence="2 3">
    <name type="scientific">Mediterranea massiliensis</name>
    <dbReference type="NCBI Taxonomy" id="1841865"/>
    <lineage>
        <taxon>Bacteria</taxon>
        <taxon>Pseudomonadati</taxon>
        <taxon>Bacteroidota</taxon>
        <taxon>Bacteroidia</taxon>
        <taxon>Bacteroidales</taxon>
        <taxon>Bacteroidaceae</taxon>
        <taxon>Mediterranea</taxon>
    </lineage>
</organism>
<dbReference type="InterPro" id="IPR035386">
    <property type="entry name" value="Arm-DNA-bind_5"/>
</dbReference>
<reference evidence="2" key="2">
    <citation type="submission" date="2021-09" db="EMBL/GenBank/DDBJ databases">
        <authorList>
            <person name="Gilroy R."/>
        </authorList>
    </citation>
    <scope>NUCLEOTIDE SEQUENCE</scope>
    <source>
        <strain evidence="2">CHK55-1828</strain>
    </source>
</reference>
<proteinExistence type="predicted"/>
<comment type="caution">
    <text evidence="2">The sequence shown here is derived from an EMBL/GenBank/DDBJ whole genome shotgun (WGS) entry which is preliminary data.</text>
</comment>
<accession>A0A921HW29</accession>
<evidence type="ECO:0000313" key="2">
    <source>
        <dbReference type="EMBL" id="HJF91965.1"/>
    </source>
</evidence>
<feature type="non-terminal residue" evidence="2">
    <location>
        <position position="110"/>
    </location>
</feature>
<dbReference type="EMBL" id="DYVX01000050">
    <property type="protein sequence ID" value="HJF91965.1"/>
    <property type="molecule type" value="Genomic_DNA"/>
</dbReference>
<dbReference type="Pfam" id="PF17293">
    <property type="entry name" value="Arm-DNA-bind_5"/>
    <property type="match status" value="1"/>
</dbReference>
<reference evidence="2" key="1">
    <citation type="journal article" date="2021" name="PeerJ">
        <title>Extensive microbial diversity within the chicken gut microbiome revealed by metagenomics and culture.</title>
        <authorList>
            <person name="Gilroy R."/>
            <person name="Ravi A."/>
            <person name="Getino M."/>
            <person name="Pursley I."/>
            <person name="Horton D.L."/>
            <person name="Alikhan N.F."/>
            <person name="Baker D."/>
            <person name="Gharbi K."/>
            <person name="Hall N."/>
            <person name="Watson M."/>
            <person name="Adriaenssens E.M."/>
            <person name="Foster-Nyarko E."/>
            <person name="Jarju S."/>
            <person name="Secka A."/>
            <person name="Antonio M."/>
            <person name="Oren A."/>
            <person name="Chaudhuri R.R."/>
            <person name="La Ragione R."/>
            <person name="Hildebrand F."/>
            <person name="Pallen M.J."/>
        </authorList>
    </citation>
    <scope>NUCLEOTIDE SEQUENCE</scope>
    <source>
        <strain evidence="2">CHK55-1828</strain>
    </source>
</reference>
<dbReference type="Proteomes" id="UP000717835">
    <property type="component" value="Unassembled WGS sequence"/>
</dbReference>
<dbReference type="AlphaFoldDB" id="A0A921HW29"/>